<sequence length="732" mass="79395">MDWITHDEDVWFEFRGNSPQQLTPGRYYKGTVDGFAEFGVFVDLAKGVTGLLHRSELDRRLESLDWESGDTVFVQVKNIRDNGNIDLGWSIRQSEREFRGSKIHDPNGDHDGEPVESSDDDDSGPVKMKPKGSTGSASGRGNGKSQSRSDESTDDESDAAQSDDNDAADAESTDADTAAGNDADDDDTDDARSETDEERAVPSDDGNADDVAETDADEDRFTLVTVDSLSDRVGDDVRLEGEVVSTRQTGGPTIFELRDETGVVDCAAFVEAGVRAYPEVDEGDAVRLDGEVEMRRDELQVETEDLAVLEDEEEEAVRQRLEDALAAKARPESVEPLADHAPVAAVTEQLTDAAEVINRAILESQPIVVRHPATADGYVAGAAVERAVLPRIREEHDRADAEYHYFTRRPLDDPVYGMDAATNDVTRMLQDEQRHDEKLPLVLLLGVGATAESLDGLGLLGVYGANRVVVDAADADEDVEDEADVVVSPGLVGADAGDLSTGALGANLAATLDADVREDIGHLPAVSYWENTPEAYVSLAEETGYDADRTRELREAIALEAYYQSYEDKRELITDLLFDDGVSSGAQRAADAVEGNLAGHIAEQFRIKLDTEVETAQANLEEREEGDVTVAVLDAEAYTHRFDFPPTSLLVDELHRRNREGDAYVTVATSTDELFVRGTGDVDIRAIADAAREAVPEGGVTAVAVRDNRIEFLSGARDAVVEAVIDAVVDQF</sequence>
<dbReference type="SMART" id="SM00316">
    <property type="entry name" value="S1"/>
    <property type="match status" value="1"/>
</dbReference>
<keyword evidence="4" id="KW-1185">Reference proteome</keyword>
<evidence type="ECO:0000313" key="3">
    <source>
        <dbReference type="EMBL" id="ELZ35003.1"/>
    </source>
</evidence>
<organism evidence="3 4">
    <name type="scientific">Halogeometricum pallidum JCM 14848</name>
    <dbReference type="NCBI Taxonomy" id="1227487"/>
    <lineage>
        <taxon>Archaea</taxon>
        <taxon>Methanobacteriati</taxon>
        <taxon>Methanobacteriota</taxon>
        <taxon>Stenosarchaea group</taxon>
        <taxon>Halobacteria</taxon>
        <taxon>Halobacteriales</taxon>
        <taxon>Haloferacaceae</taxon>
        <taxon>Halogeometricum</taxon>
    </lineage>
</organism>
<dbReference type="InterPro" id="IPR004365">
    <property type="entry name" value="NA-bd_OB_tRNA"/>
</dbReference>
<proteinExistence type="predicted"/>
<accession>M0DJN9</accession>
<dbReference type="Pfam" id="PF01336">
    <property type="entry name" value="tRNA_anti-codon"/>
    <property type="match status" value="1"/>
</dbReference>
<dbReference type="InterPro" id="IPR012340">
    <property type="entry name" value="NA-bd_OB-fold"/>
</dbReference>
<gene>
    <name evidence="3" type="ORF">C474_01542</name>
</gene>
<dbReference type="InParanoid" id="M0DJN9"/>
<evidence type="ECO:0000259" key="2">
    <source>
        <dbReference type="PROSITE" id="PS50126"/>
    </source>
</evidence>
<evidence type="ECO:0000313" key="4">
    <source>
        <dbReference type="Proteomes" id="UP000011513"/>
    </source>
</evidence>
<dbReference type="GO" id="GO:0004527">
    <property type="term" value="F:exonuclease activity"/>
    <property type="evidence" value="ECO:0007669"/>
    <property type="project" value="UniProtKB-KW"/>
</dbReference>
<dbReference type="OrthoDB" id="60224at2157"/>
<feature type="compositionally biased region" description="Acidic residues" evidence="1">
    <location>
        <begin position="152"/>
        <end position="174"/>
    </location>
</feature>
<protein>
    <submittedName>
        <fullName evidence="3">Recj-like exonuclease with dnaj-type zn-finger domain</fullName>
    </submittedName>
</protein>
<dbReference type="Gene3D" id="2.40.50.140">
    <property type="entry name" value="Nucleic acid-binding proteins"/>
    <property type="match status" value="1"/>
</dbReference>
<evidence type="ECO:0000256" key="1">
    <source>
        <dbReference type="SAM" id="MobiDB-lite"/>
    </source>
</evidence>
<reference evidence="3 4" key="1">
    <citation type="journal article" date="2014" name="PLoS Genet.">
        <title>Phylogenetically driven sequencing of extremely halophilic archaea reveals strategies for static and dynamic osmo-response.</title>
        <authorList>
            <person name="Becker E.A."/>
            <person name="Seitzer P.M."/>
            <person name="Tritt A."/>
            <person name="Larsen D."/>
            <person name="Krusor M."/>
            <person name="Yao A.I."/>
            <person name="Wu D."/>
            <person name="Madern D."/>
            <person name="Eisen J.A."/>
            <person name="Darling A.E."/>
            <person name="Facciotti M.T."/>
        </authorList>
    </citation>
    <scope>NUCLEOTIDE SEQUENCE [LARGE SCALE GENOMIC DNA]</scope>
    <source>
        <strain evidence="3 4">JCM 14848</strain>
    </source>
</reference>
<dbReference type="SUPFAM" id="SSF64182">
    <property type="entry name" value="DHH phosphoesterases"/>
    <property type="match status" value="1"/>
</dbReference>
<dbReference type="eggNOG" id="arCOG00429">
    <property type="taxonomic scope" value="Archaea"/>
</dbReference>
<dbReference type="CDD" id="cd04487">
    <property type="entry name" value="RecJ_OBF2_like"/>
    <property type="match status" value="1"/>
</dbReference>
<dbReference type="SUPFAM" id="SSF50249">
    <property type="entry name" value="Nucleic acid-binding proteins"/>
    <property type="match status" value="2"/>
</dbReference>
<feature type="compositionally biased region" description="Acidic residues" evidence="1">
    <location>
        <begin position="206"/>
        <end position="218"/>
    </location>
</feature>
<dbReference type="InterPro" id="IPR003029">
    <property type="entry name" value="S1_domain"/>
</dbReference>
<feature type="compositionally biased region" description="Basic and acidic residues" evidence="1">
    <location>
        <begin position="98"/>
        <end position="113"/>
    </location>
</feature>
<dbReference type="EMBL" id="AOIV01000003">
    <property type="protein sequence ID" value="ELZ35003.1"/>
    <property type="molecule type" value="Genomic_DNA"/>
</dbReference>
<dbReference type="AlphaFoldDB" id="M0DJN9"/>
<name>M0DJN9_HALPD</name>
<keyword evidence="3" id="KW-0378">Hydrolase</keyword>
<dbReference type="PROSITE" id="PS50126">
    <property type="entry name" value="S1"/>
    <property type="match status" value="1"/>
</dbReference>
<dbReference type="PATRIC" id="fig|1227487.5.peg.321"/>
<feature type="region of interest" description="Disordered" evidence="1">
    <location>
        <begin position="98"/>
        <end position="219"/>
    </location>
</feature>
<keyword evidence="3" id="KW-0540">Nuclease</keyword>
<dbReference type="GO" id="GO:0003676">
    <property type="term" value="F:nucleic acid binding"/>
    <property type="evidence" value="ECO:0007669"/>
    <property type="project" value="InterPro"/>
</dbReference>
<feature type="compositionally biased region" description="Basic and acidic residues" evidence="1">
    <location>
        <begin position="190"/>
        <end position="202"/>
    </location>
</feature>
<dbReference type="RefSeq" id="WP_008383264.1">
    <property type="nucleotide sequence ID" value="NZ_AOIV01000003.1"/>
</dbReference>
<comment type="caution">
    <text evidence="3">The sequence shown here is derived from an EMBL/GenBank/DDBJ whole genome shotgun (WGS) entry which is preliminary data.</text>
</comment>
<dbReference type="Gene3D" id="2.40.50.1010">
    <property type="match status" value="1"/>
</dbReference>
<dbReference type="Pfam" id="PF00575">
    <property type="entry name" value="S1"/>
    <property type="match status" value="1"/>
</dbReference>
<feature type="compositionally biased region" description="Polar residues" evidence="1">
    <location>
        <begin position="133"/>
        <end position="146"/>
    </location>
</feature>
<feature type="domain" description="S1 motif" evidence="2">
    <location>
        <begin position="25"/>
        <end position="92"/>
    </location>
</feature>
<dbReference type="Proteomes" id="UP000011513">
    <property type="component" value="Unassembled WGS sequence"/>
</dbReference>
<feature type="compositionally biased region" description="Acidic residues" evidence="1">
    <location>
        <begin position="114"/>
        <end position="123"/>
    </location>
</feature>
<dbReference type="InterPro" id="IPR038763">
    <property type="entry name" value="DHH_sf"/>
</dbReference>
<keyword evidence="3" id="KW-0269">Exonuclease</keyword>